<gene>
    <name evidence="3" type="ORF">SAMN05428998_10976</name>
</gene>
<dbReference type="Gene3D" id="2.40.50.140">
    <property type="entry name" value="Nucleic acid-binding proteins"/>
    <property type="match status" value="1"/>
</dbReference>
<sequence>MPPEAQGDAVNQLRVVGKVERVNALPGGDGMPPVAFVRLLVEARSAITLEAVVRGEEAVAAAKQLERGALIDAQGLLSYVAPKGEQEGQGYRAWTPRLLVDALEPAAAAAEPAAWAKLAGTVAREPRYFPAETDKKSRILFTLVTALPEDAAGSGHRAFHDVSAFEDVADLLAERLGAGSWIQLEGYLRPQQRDAAAAEVVVTSRERLVFA</sequence>
<dbReference type="InterPro" id="IPR012340">
    <property type="entry name" value="NA-bd_OB-fold"/>
</dbReference>
<dbReference type="GO" id="GO:0003697">
    <property type="term" value="F:single-stranded DNA binding"/>
    <property type="evidence" value="ECO:0007669"/>
    <property type="project" value="InterPro"/>
</dbReference>
<evidence type="ECO:0008006" key="5">
    <source>
        <dbReference type="Google" id="ProtNLM"/>
    </source>
</evidence>
<name>A0A1Y6BSR1_9PROT</name>
<dbReference type="SUPFAM" id="SSF50249">
    <property type="entry name" value="Nucleic acid-binding proteins"/>
    <property type="match status" value="1"/>
</dbReference>
<keyword evidence="4" id="KW-1185">Reference proteome</keyword>
<dbReference type="EMBL" id="FWZX01000009">
    <property type="protein sequence ID" value="SMF27317.1"/>
    <property type="molecule type" value="Genomic_DNA"/>
</dbReference>
<evidence type="ECO:0000256" key="2">
    <source>
        <dbReference type="PROSITE-ProRule" id="PRU00252"/>
    </source>
</evidence>
<evidence type="ECO:0000313" key="4">
    <source>
        <dbReference type="Proteomes" id="UP000192917"/>
    </source>
</evidence>
<keyword evidence="1 2" id="KW-0238">DNA-binding</keyword>
<dbReference type="AlphaFoldDB" id="A0A1Y6BSR1"/>
<dbReference type="PROSITE" id="PS50935">
    <property type="entry name" value="SSB"/>
    <property type="match status" value="1"/>
</dbReference>
<reference evidence="3 4" key="1">
    <citation type="submission" date="2017-04" db="EMBL/GenBank/DDBJ databases">
        <authorList>
            <person name="Afonso C.L."/>
            <person name="Miller P.J."/>
            <person name="Scott M.A."/>
            <person name="Spackman E."/>
            <person name="Goraichik I."/>
            <person name="Dimitrov K.M."/>
            <person name="Suarez D.L."/>
            <person name="Swayne D.E."/>
        </authorList>
    </citation>
    <scope>NUCLEOTIDE SEQUENCE [LARGE SCALE GENOMIC DNA]</scope>
    <source>
        <strain evidence="3 4">USBA 355</strain>
    </source>
</reference>
<evidence type="ECO:0000313" key="3">
    <source>
        <dbReference type="EMBL" id="SMF27317.1"/>
    </source>
</evidence>
<protein>
    <recommendedName>
        <fullName evidence="5">Single-strand binding protein family protein</fullName>
    </recommendedName>
</protein>
<proteinExistence type="predicted"/>
<evidence type="ECO:0000256" key="1">
    <source>
        <dbReference type="ARBA" id="ARBA00023125"/>
    </source>
</evidence>
<accession>A0A1Y6BSR1</accession>
<dbReference type="Proteomes" id="UP000192917">
    <property type="component" value="Unassembled WGS sequence"/>
</dbReference>
<organism evidence="3 4">
    <name type="scientific">Tistlia consotensis USBA 355</name>
    <dbReference type="NCBI Taxonomy" id="560819"/>
    <lineage>
        <taxon>Bacteria</taxon>
        <taxon>Pseudomonadati</taxon>
        <taxon>Pseudomonadota</taxon>
        <taxon>Alphaproteobacteria</taxon>
        <taxon>Rhodospirillales</taxon>
        <taxon>Rhodovibrionaceae</taxon>
        <taxon>Tistlia</taxon>
    </lineage>
</organism>
<dbReference type="InterPro" id="IPR000424">
    <property type="entry name" value="Primosome_PriB/ssb"/>
</dbReference>